<comment type="caution">
    <text evidence="6">The sequence shown here is derived from an EMBL/GenBank/DDBJ whole genome shotgun (WGS) entry which is preliminary data.</text>
</comment>
<dbReference type="Gene3D" id="3.90.1590.10">
    <property type="entry name" value="glutathione-dependent formaldehyde- activating enzyme (gfa)"/>
    <property type="match status" value="1"/>
</dbReference>
<keyword evidence="2" id="KW-0479">Metal-binding</keyword>
<gene>
    <name evidence="6" type="ORF">Lisr_2441</name>
</gene>
<keyword evidence="4" id="KW-0456">Lyase</keyword>
<evidence type="ECO:0000256" key="3">
    <source>
        <dbReference type="ARBA" id="ARBA00022833"/>
    </source>
</evidence>
<protein>
    <submittedName>
        <fullName evidence="6">Glutathione-dependent formaldehyde-activating enzyme</fullName>
    </submittedName>
</protein>
<evidence type="ECO:0000259" key="5">
    <source>
        <dbReference type="PROSITE" id="PS51891"/>
    </source>
</evidence>
<reference evidence="6 7" key="1">
    <citation type="submission" date="2015-11" db="EMBL/GenBank/DDBJ databases">
        <title>Genomic analysis of 38 Legionella species identifies large and diverse effector repertoires.</title>
        <authorList>
            <person name="Burstein D."/>
            <person name="Amaro F."/>
            <person name="Zusman T."/>
            <person name="Lifshitz Z."/>
            <person name="Cohen O."/>
            <person name="Gilbert J.A."/>
            <person name="Pupko T."/>
            <person name="Shuman H.A."/>
            <person name="Segal G."/>
        </authorList>
    </citation>
    <scope>NUCLEOTIDE SEQUENCE [LARGE SCALE GENOMIC DNA]</scope>
    <source>
        <strain evidence="6 7">Bercovier 4</strain>
    </source>
</reference>
<dbReference type="Proteomes" id="UP000054761">
    <property type="component" value="Unassembled WGS sequence"/>
</dbReference>
<dbReference type="PROSITE" id="PS51891">
    <property type="entry name" value="CENP_V_GFA"/>
    <property type="match status" value="1"/>
</dbReference>
<sequence>MSSNNNTKKQTGTCLCGQANFEIEGNFDLFLFCHCTYCQKDTGSIHGANLISNTAKLNWLSGEEKTQIYNLEGTRHTKCFCQVCGSALPYMYDEKTLVVPAGSIDFEPPIAPTAHIFYKSRAKWEDALAETKKFNKFPTGQGE</sequence>
<dbReference type="Pfam" id="PF04828">
    <property type="entry name" value="GFA"/>
    <property type="match status" value="1"/>
</dbReference>
<dbReference type="RefSeq" id="WP_058502733.1">
    <property type="nucleotide sequence ID" value="NZ_CAAAJA010000025.1"/>
</dbReference>
<evidence type="ECO:0000313" key="6">
    <source>
        <dbReference type="EMBL" id="KTD14733.1"/>
    </source>
</evidence>
<keyword evidence="7" id="KW-1185">Reference proteome</keyword>
<evidence type="ECO:0000256" key="4">
    <source>
        <dbReference type="ARBA" id="ARBA00023239"/>
    </source>
</evidence>
<dbReference type="GO" id="GO:0046872">
    <property type="term" value="F:metal ion binding"/>
    <property type="evidence" value="ECO:0007669"/>
    <property type="project" value="UniProtKB-KW"/>
</dbReference>
<dbReference type="PATRIC" id="fig|454.4.peg.2668"/>
<organism evidence="6 7">
    <name type="scientific">Legionella israelensis</name>
    <dbReference type="NCBI Taxonomy" id="454"/>
    <lineage>
        <taxon>Bacteria</taxon>
        <taxon>Pseudomonadati</taxon>
        <taxon>Pseudomonadota</taxon>
        <taxon>Gammaproteobacteria</taxon>
        <taxon>Legionellales</taxon>
        <taxon>Legionellaceae</taxon>
        <taxon>Legionella</taxon>
    </lineage>
</organism>
<dbReference type="AlphaFoldDB" id="A0A0W0V4B5"/>
<dbReference type="OrthoDB" id="4188830at2"/>
<dbReference type="GO" id="GO:0016846">
    <property type="term" value="F:carbon-sulfur lyase activity"/>
    <property type="evidence" value="ECO:0007669"/>
    <property type="project" value="InterPro"/>
</dbReference>
<dbReference type="STRING" id="454.Lisr_2441"/>
<accession>A0A0W0V4B5</accession>
<keyword evidence="3" id="KW-0862">Zinc</keyword>
<evidence type="ECO:0000256" key="1">
    <source>
        <dbReference type="ARBA" id="ARBA00005495"/>
    </source>
</evidence>
<evidence type="ECO:0000256" key="2">
    <source>
        <dbReference type="ARBA" id="ARBA00022723"/>
    </source>
</evidence>
<proteinExistence type="inferred from homology"/>
<evidence type="ECO:0000313" key="7">
    <source>
        <dbReference type="Proteomes" id="UP000054761"/>
    </source>
</evidence>
<dbReference type="InterPro" id="IPR011057">
    <property type="entry name" value="Mss4-like_sf"/>
</dbReference>
<name>A0A0W0V4B5_9GAMM</name>
<dbReference type="PANTHER" id="PTHR33337">
    <property type="entry name" value="GFA DOMAIN-CONTAINING PROTEIN"/>
    <property type="match status" value="1"/>
</dbReference>
<dbReference type="PANTHER" id="PTHR33337:SF40">
    <property type="entry name" value="CENP-V_GFA DOMAIN-CONTAINING PROTEIN-RELATED"/>
    <property type="match status" value="1"/>
</dbReference>
<dbReference type="EMBL" id="LNYH01000148">
    <property type="protein sequence ID" value="KTD14733.1"/>
    <property type="molecule type" value="Genomic_DNA"/>
</dbReference>
<dbReference type="SUPFAM" id="SSF51316">
    <property type="entry name" value="Mss4-like"/>
    <property type="match status" value="1"/>
</dbReference>
<comment type="similarity">
    <text evidence="1">Belongs to the Gfa family.</text>
</comment>
<dbReference type="InterPro" id="IPR006913">
    <property type="entry name" value="CENP-V/GFA"/>
</dbReference>
<feature type="domain" description="CENP-V/GFA" evidence="5">
    <location>
        <begin position="10"/>
        <end position="125"/>
    </location>
</feature>